<evidence type="ECO:0000313" key="3">
    <source>
        <dbReference type="Proteomes" id="UP000585363"/>
    </source>
</evidence>
<keyword evidence="3" id="KW-1185">Reference proteome</keyword>
<dbReference type="EMBL" id="JAADJU010000005">
    <property type="protein sequence ID" value="NMP27363.1"/>
    <property type="molecule type" value="Genomic_DNA"/>
</dbReference>
<dbReference type="AlphaFoldDB" id="A0A848MJE7"/>
<reference evidence="2 3" key="2">
    <citation type="submission" date="2020-06" db="EMBL/GenBank/DDBJ databases">
        <title>Polyphasic characterization of a Rahnella strain isolated from tree sap.</title>
        <authorList>
            <person name="Kim I.S."/>
        </authorList>
    </citation>
    <scope>NUCLEOTIDE SEQUENCE [LARGE SCALE GENOMIC DNA]</scope>
    <source>
        <strain evidence="2 3">SAP-1</strain>
    </source>
</reference>
<dbReference type="Pfam" id="PF09347">
    <property type="entry name" value="DUF1989"/>
    <property type="match status" value="1"/>
</dbReference>
<accession>A0A848MJE7</accession>
<evidence type="ECO:0000313" key="2">
    <source>
        <dbReference type="EMBL" id="NMP27363.1"/>
    </source>
</evidence>
<feature type="domain" description="DUF1989" evidence="1">
    <location>
        <begin position="14"/>
        <end position="176"/>
    </location>
</feature>
<name>A0A848MJE7_9GAMM</name>
<reference evidence="2 3" key="1">
    <citation type="submission" date="2020-01" db="EMBL/GenBank/DDBJ databases">
        <authorList>
            <person name="Lee S.D."/>
        </authorList>
    </citation>
    <scope>NUCLEOTIDE SEQUENCE [LARGE SCALE GENOMIC DNA]</scope>
    <source>
        <strain evidence="2 3">SAP-1</strain>
    </source>
</reference>
<dbReference type="InterPro" id="IPR018959">
    <property type="entry name" value="DUF1989"/>
</dbReference>
<dbReference type="PANTHER" id="PTHR31527:SF0">
    <property type="entry name" value="RE64534P"/>
    <property type="match status" value="1"/>
</dbReference>
<evidence type="ECO:0000259" key="1">
    <source>
        <dbReference type="Pfam" id="PF09347"/>
    </source>
</evidence>
<gene>
    <name evidence="2" type="ORF">GW590_10840</name>
</gene>
<dbReference type="RefSeq" id="WP_169403078.1">
    <property type="nucleotide sequence ID" value="NZ_JAADJU010000005.1"/>
</dbReference>
<dbReference type="PANTHER" id="PTHR31527">
    <property type="entry name" value="RE64534P"/>
    <property type="match status" value="1"/>
</dbReference>
<sequence length="221" mass="24082">MTAENDSSLSDFVLDATRGTAVALQQGQVLSITNLQGNQVVDTWAVMQSDPFEYSSMEHTRSVNSNLFYEQGMPVVSIYRRPMFTLIGDSTPGRHDTLLCPCNAAIYRELGCCDYHRSCTDNFHEALAEKQITLPFTPASLNLFMNVPITEAGELDRVPPRSVAGDQLQLRAEADIYLVLSACPQDITPINGAGRQPADIGLRVSSASAVDNAKSVPKEAK</sequence>
<protein>
    <submittedName>
        <fullName evidence="2">Urea carboxylase-associated family protein</fullName>
    </submittedName>
</protein>
<organism evidence="2 3">
    <name type="scientific">Rouxiella aceris</name>
    <dbReference type="NCBI Taxonomy" id="2703884"/>
    <lineage>
        <taxon>Bacteria</taxon>
        <taxon>Pseudomonadati</taxon>
        <taxon>Pseudomonadota</taxon>
        <taxon>Gammaproteobacteria</taxon>
        <taxon>Enterobacterales</taxon>
        <taxon>Yersiniaceae</taxon>
        <taxon>Rouxiella</taxon>
    </lineage>
</organism>
<proteinExistence type="predicted"/>
<dbReference type="Proteomes" id="UP000585363">
    <property type="component" value="Unassembled WGS sequence"/>
</dbReference>
<comment type="caution">
    <text evidence="2">The sequence shown here is derived from an EMBL/GenBank/DDBJ whole genome shotgun (WGS) entry which is preliminary data.</text>
</comment>